<reference evidence="5 6" key="1">
    <citation type="journal article" date="2010" name="Stand. Genomic Sci.">
        <title>Complete genome sequence of Archaeoglobus profundus type strain (AV18).</title>
        <authorList>
            <person name="von Jan M."/>
            <person name="Lapidus A."/>
            <person name="Del Rio T.G."/>
            <person name="Copeland A."/>
            <person name="Tice H."/>
            <person name="Cheng J.F."/>
            <person name="Lucas S."/>
            <person name="Chen F."/>
            <person name="Nolan M."/>
            <person name="Goodwin L."/>
            <person name="Han C."/>
            <person name="Pitluck S."/>
            <person name="Liolios K."/>
            <person name="Ivanova N."/>
            <person name="Mavromatis K."/>
            <person name="Ovchinnikova G."/>
            <person name="Chertkov O."/>
            <person name="Pati A."/>
            <person name="Chen A."/>
            <person name="Palaniappan K."/>
            <person name="Land M."/>
            <person name="Hauser L."/>
            <person name="Chang Y.J."/>
            <person name="Jeffries C.D."/>
            <person name="Saunders E."/>
            <person name="Brettin T."/>
            <person name="Detter J.C."/>
            <person name="Chain P."/>
            <person name="Eichinger K."/>
            <person name="Huber H."/>
            <person name="Spring S."/>
            <person name="Rohde M."/>
            <person name="Goker M."/>
            <person name="Wirth R."/>
            <person name="Woyke T."/>
            <person name="Bristow J."/>
            <person name="Eisen J.A."/>
            <person name="Markowitz V."/>
            <person name="Hugenholtz P."/>
            <person name="Kyrpides N.C."/>
            <person name="Klenk H.P."/>
        </authorList>
    </citation>
    <scope>NUCLEOTIDE SEQUENCE [LARGE SCALE GENOMIC DNA]</scope>
    <source>
        <strain evidence="6">DSM 5631 / JCM 9629 / NBRC 100127 / Av18</strain>
    </source>
</reference>
<dbReference type="eggNOG" id="arCOG01580">
    <property type="taxonomic scope" value="Archaea"/>
</dbReference>
<name>D2RHB8_ARCPA</name>
<keyword evidence="2" id="KW-0238">DNA-binding</keyword>
<dbReference type="HOGENOM" id="CLU_091233_5_4_2"/>
<dbReference type="PROSITE" id="PS50956">
    <property type="entry name" value="HTH_ASNC_2"/>
    <property type="match status" value="1"/>
</dbReference>
<keyword evidence="6" id="KW-1185">Reference proteome</keyword>
<dbReference type="Proteomes" id="UP000001901">
    <property type="component" value="Chromosome"/>
</dbReference>
<evidence type="ECO:0000259" key="4">
    <source>
        <dbReference type="PROSITE" id="PS50956"/>
    </source>
</evidence>
<dbReference type="GO" id="GO:0043200">
    <property type="term" value="P:response to amino acid"/>
    <property type="evidence" value="ECO:0007669"/>
    <property type="project" value="TreeGrafter"/>
</dbReference>
<evidence type="ECO:0000256" key="2">
    <source>
        <dbReference type="ARBA" id="ARBA00023125"/>
    </source>
</evidence>
<gene>
    <name evidence="5" type="ordered locus">Arcpr_0628</name>
</gene>
<dbReference type="GO" id="GO:0005829">
    <property type="term" value="C:cytosol"/>
    <property type="evidence" value="ECO:0007669"/>
    <property type="project" value="TreeGrafter"/>
</dbReference>
<dbReference type="InterPro" id="IPR000485">
    <property type="entry name" value="AsnC-type_HTH_dom"/>
</dbReference>
<feature type="domain" description="HTH asnC-type" evidence="4">
    <location>
        <begin position="1"/>
        <end position="69"/>
    </location>
</feature>
<dbReference type="SUPFAM" id="SSF46785">
    <property type="entry name" value="Winged helix' DNA-binding domain"/>
    <property type="match status" value="1"/>
</dbReference>
<dbReference type="Pfam" id="PF13412">
    <property type="entry name" value="HTH_24"/>
    <property type="match status" value="1"/>
</dbReference>
<dbReference type="InterPro" id="IPR011008">
    <property type="entry name" value="Dimeric_a/b-barrel"/>
</dbReference>
<dbReference type="InterPro" id="IPR036388">
    <property type="entry name" value="WH-like_DNA-bd_sf"/>
</dbReference>
<dbReference type="SMART" id="SM00344">
    <property type="entry name" value="HTH_ASNC"/>
    <property type="match status" value="1"/>
</dbReference>
<dbReference type="CDD" id="cd00090">
    <property type="entry name" value="HTH_ARSR"/>
    <property type="match status" value="1"/>
</dbReference>
<dbReference type="GeneID" id="8739288"/>
<dbReference type="SUPFAM" id="SSF54909">
    <property type="entry name" value="Dimeric alpha+beta barrel"/>
    <property type="match status" value="1"/>
</dbReference>
<proteinExistence type="predicted"/>
<dbReference type="PaxDb" id="572546-Arcpr_0628"/>
<dbReference type="RefSeq" id="WP_012940029.1">
    <property type="nucleotide sequence ID" value="NC_013741.1"/>
</dbReference>
<dbReference type="PANTHER" id="PTHR30154:SF34">
    <property type="entry name" value="TRANSCRIPTIONAL REGULATOR AZLB"/>
    <property type="match status" value="1"/>
</dbReference>
<dbReference type="STRING" id="572546.Arcpr_0628"/>
<dbReference type="InterPro" id="IPR019887">
    <property type="entry name" value="Tscrpt_reg_AsnC/Lrp_C"/>
</dbReference>
<keyword evidence="1" id="KW-0805">Transcription regulation</keyword>
<dbReference type="GO" id="GO:0043565">
    <property type="term" value="F:sequence-specific DNA binding"/>
    <property type="evidence" value="ECO:0007669"/>
    <property type="project" value="InterPro"/>
</dbReference>
<organism evidence="5 6">
    <name type="scientific">Archaeoglobus profundus (strain DSM 5631 / JCM 9629 / NBRC 100127 / Av18)</name>
    <dbReference type="NCBI Taxonomy" id="572546"/>
    <lineage>
        <taxon>Archaea</taxon>
        <taxon>Methanobacteriati</taxon>
        <taxon>Methanobacteriota</taxon>
        <taxon>Archaeoglobi</taxon>
        <taxon>Archaeoglobales</taxon>
        <taxon>Archaeoglobaceae</taxon>
        <taxon>Archaeoglobus</taxon>
    </lineage>
</organism>
<dbReference type="OrthoDB" id="6995at2157"/>
<keyword evidence="3" id="KW-0804">Transcription</keyword>
<dbReference type="Gene3D" id="3.30.70.920">
    <property type="match status" value="1"/>
</dbReference>
<evidence type="ECO:0000313" key="6">
    <source>
        <dbReference type="Proteomes" id="UP000001901"/>
    </source>
</evidence>
<evidence type="ECO:0000313" key="5">
    <source>
        <dbReference type="EMBL" id="ADB57693.1"/>
    </source>
</evidence>
<protein>
    <submittedName>
        <fullName evidence="5">Transcriptional regulator, AsnC family</fullName>
    </submittedName>
</protein>
<dbReference type="KEGG" id="apo:Arcpr_0628"/>
<dbReference type="EMBL" id="CP001857">
    <property type="protein sequence ID" value="ADB57693.1"/>
    <property type="molecule type" value="Genomic_DNA"/>
</dbReference>
<dbReference type="InterPro" id="IPR019888">
    <property type="entry name" value="Tscrpt_reg_AsnC-like"/>
</dbReference>
<dbReference type="PANTHER" id="PTHR30154">
    <property type="entry name" value="LEUCINE-RESPONSIVE REGULATORY PROTEIN"/>
    <property type="match status" value="1"/>
</dbReference>
<dbReference type="AlphaFoldDB" id="D2RHB8"/>
<dbReference type="Gene3D" id="1.10.10.10">
    <property type="entry name" value="Winged helix-like DNA-binding domain superfamily/Winged helix DNA-binding domain"/>
    <property type="match status" value="1"/>
</dbReference>
<dbReference type="Pfam" id="PF01037">
    <property type="entry name" value="AsnC_trans_reg"/>
    <property type="match status" value="1"/>
</dbReference>
<dbReference type="InterPro" id="IPR036390">
    <property type="entry name" value="WH_DNA-bd_sf"/>
</dbReference>
<accession>D2RHB8</accession>
<evidence type="ECO:0000256" key="1">
    <source>
        <dbReference type="ARBA" id="ARBA00023015"/>
    </source>
</evidence>
<sequence>MDEKDLKIIEMLLENARIPKVRIAEALGVTETAVRKRIQKLESSGVIIGYRAVINYKVANLFCSLTGVDVEPEKLWSVAEELKRWKEVKAMWLTTGDHTLILEIVVKGVDELSDVHKRIERIEGVKRVCPSIVLDVLK</sequence>
<evidence type="ECO:0000256" key="3">
    <source>
        <dbReference type="ARBA" id="ARBA00023163"/>
    </source>
</evidence>
<dbReference type="PRINTS" id="PR00033">
    <property type="entry name" value="HTHASNC"/>
</dbReference>
<dbReference type="InterPro" id="IPR011991">
    <property type="entry name" value="ArsR-like_HTH"/>
</dbReference>